<evidence type="ECO:0000313" key="1">
    <source>
        <dbReference type="Proteomes" id="UP000887577"/>
    </source>
</evidence>
<organism evidence="1 2">
    <name type="scientific">Panagrolaimus superbus</name>
    <dbReference type="NCBI Taxonomy" id="310955"/>
    <lineage>
        <taxon>Eukaryota</taxon>
        <taxon>Metazoa</taxon>
        <taxon>Ecdysozoa</taxon>
        <taxon>Nematoda</taxon>
        <taxon>Chromadorea</taxon>
        <taxon>Rhabditida</taxon>
        <taxon>Tylenchina</taxon>
        <taxon>Panagrolaimomorpha</taxon>
        <taxon>Panagrolaimoidea</taxon>
        <taxon>Panagrolaimidae</taxon>
        <taxon>Panagrolaimus</taxon>
    </lineage>
</organism>
<protein>
    <submittedName>
        <fullName evidence="2">Uncharacterized protein</fullName>
    </submittedName>
</protein>
<evidence type="ECO:0000313" key="2">
    <source>
        <dbReference type="WBParaSite" id="PSU_v2.g200.t1"/>
    </source>
</evidence>
<sequence length="313" mass="34584">MSSGEGPDHYDSPLIDIRPVDIENDNSRLCPDAGIPLQTYKNDDTKYVVELEASGNLECQVFMELPLDMKIEDVILVEAPRLPLNASFAGHDASYWWKSEGDAMLHPSVKFDGSGNIQIDLLNVTKAVPYFLRIGQNQPIPSLQFTFNGCVGSKFEVYLNLRDNLECRTGIYYTSNGLEISTKNSAWKTINDTTKTPVLIFSGTKLFVKVKSPLSIHEFDVCEIPNPLNVPLDQLVLQLGQYETLGGCTKAQVLLPRHDVFNGTEVLINSPRVASTASNETNDNATIAATKNKTGDDAAAAQLQWWWFAVIGV</sequence>
<keyword evidence="1" id="KW-1185">Reference proteome</keyword>
<dbReference type="AlphaFoldDB" id="A0A914YKF2"/>
<accession>A0A914YKF2</accession>
<dbReference type="WBParaSite" id="PSU_v2.g200.t1">
    <property type="protein sequence ID" value="PSU_v2.g200.t1"/>
    <property type="gene ID" value="PSU_v2.g200"/>
</dbReference>
<proteinExistence type="predicted"/>
<dbReference type="Proteomes" id="UP000887577">
    <property type="component" value="Unplaced"/>
</dbReference>
<name>A0A914YKF2_9BILA</name>
<reference evidence="2" key="1">
    <citation type="submission" date="2022-11" db="UniProtKB">
        <authorList>
            <consortium name="WormBaseParasite"/>
        </authorList>
    </citation>
    <scope>IDENTIFICATION</scope>
</reference>